<evidence type="ECO:0000256" key="1">
    <source>
        <dbReference type="ARBA" id="ARBA00034772"/>
    </source>
</evidence>
<feature type="domain" description="Adenylosuccinate lyase C-terminal" evidence="3">
    <location>
        <begin position="373"/>
        <end position="452"/>
    </location>
</feature>
<gene>
    <name evidence="4" type="primary">pcaB</name>
    <name evidence="4" type="ORF">KL771_01715</name>
</gene>
<accession>A0A947D4Q5</accession>
<dbReference type="InterPro" id="IPR008948">
    <property type="entry name" value="L-Aspartase-like"/>
</dbReference>
<dbReference type="PRINTS" id="PR00149">
    <property type="entry name" value="FUMRATELYASE"/>
</dbReference>
<dbReference type="InterPro" id="IPR019468">
    <property type="entry name" value="AdenyloSucc_lyase_C"/>
</dbReference>
<dbReference type="GO" id="GO:0016829">
    <property type="term" value="F:lyase activity"/>
    <property type="evidence" value="ECO:0007669"/>
    <property type="project" value="UniProtKB-ARBA"/>
</dbReference>
<dbReference type="InterPro" id="IPR020557">
    <property type="entry name" value="Fumarate_lyase_CS"/>
</dbReference>
<dbReference type="PROSITE" id="PS00163">
    <property type="entry name" value="FUMARATE_LYASES"/>
    <property type="match status" value="1"/>
</dbReference>
<sequence length="466" mass="48387">MTRTTEGPALQGPAAQTLLDPLFGAVAMATLFDDRARLGAMLAFEVALARAEATVGLVPEMAAETIAAHADPDRYDLGRLAAETMLAGNPAIPLVKHLQAAVGPEARDHVHLGATSQDVIDTGTMLQVRAGLDLIIRDTTALAETLAALADRHRATLQIGRTLLQHAVPVTFGLKVAGWLTMAARARAALVRVRGEALALQFGGAAGTLSALGPEGLEVAVALAAELDLPLPALPWHTDRTRIAEIAGALGMVAGMVGKIAGDLVQEMSSDVAEAFEATGPGKGGSSAMPHKRNPVHLVAARAAAAEAIGCVPVLIGGMVQEFERAAGNWHAEWRTLPRLFVAAHGAVVNLARALDGLEIDPGRMRANLEATRGLVMAEAATARLAAAVGKVEARRLIERAVARAVAEDLHLEDALAEDPAVVRHLGPEALAETFDPAGYLGATEAFVDRALDAWDASRDGLPGPA</sequence>
<dbReference type="GO" id="GO:0019619">
    <property type="term" value="P:3,4-dihydroxybenzoate catabolic process"/>
    <property type="evidence" value="ECO:0007669"/>
    <property type="project" value="InterPro"/>
</dbReference>
<dbReference type="SMART" id="SM00998">
    <property type="entry name" value="ADSL_C"/>
    <property type="match status" value="1"/>
</dbReference>
<dbReference type="InterPro" id="IPR022761">
    <property type="entry name" value="Fumarate_lyase_N"/>
</dbReference>
<comment type="similarity">
    <text evidence="1">Belongs to the class-II fumarase/aspartase family.</text>
</comment>
<evidence type="ECO:0000259" key="3">
    <source>
        <dbReference type="SMART" id="SM00998"/>
    </source>
</evidence>
<dbReference type="Gene3D" id="1.10.40.30">
    <property type="entry name" value="Fumarase/aspartase (C-terminal domain)"/>
    <property type="match status" value="1"/>
</dbReference>
<keyword evidence="4" id="KW-0413">Isomerase</keyword>
<dbReference type="GO" id="GO:0047472">
    <property type="term" value="F:3-carboxy-cis,cis-muconate cycloisomerase activity"/>
    <property type="evidence" value="ECO:0007669"/>
    <property type="project" value="UniProtKB-UniRule"/>
</dbReference>
<dbReference type="PANTHER" id="PTHR43172">
    <property type="entry name" value="ADENYLOSUCCINATE LYASE"/>
    <property type="match status" value="1"/>
</dbReference>
<dbReference type="PANTHER" id="PTHR43172:SF2">
    <property type="entry name" value="ADENYLOSUCCINATE LYASE C-TERMINAL DOMAIN-CONTAINING PROTEIN"/>
    <property type="match status" value="1"/>
</dbReference>
<dbReference type="NCBIfam" id="TIGR02426">
    <property type="entry name" value="protocat_pcaB"/>
    <property type="match status" value="1"/>
</dbReference>
<dbReference type="InterPro" id="IPR000362">
    <property type="entry name" value="Fumarate_lyase_fam"/>
</dbReference>
<proteinExistence type="inferred from homology"/>
<dbReference type="InterPro" id="IPR012789">
    <property type="entry name" value="Protocat_PcaB-like"/>
</dbReference>
<comment type="caution">
    <text evidence="4">The sequence shown here is derived from an EMBL/GenBank/DDBJ whole genome shotgun (WGS) entry which is preliminary data.</text>
</comment>
<dbReference type="Pfam" id="PF10397">
    <property type="entry name" value="ADSL_C"/>
    <property type="match status" value="1"/>
</dbReference>
<reference evidence="4 5" key="1">
    <citation type="submission" date="2021-06" db="EMBL/GenBank/DDBJ databases">
        <authorList>
            <person name="Grouzdev D.S."/>
            <person name="Koziaeva V."/>
        </authorList>
    </citation>
    <scope>NUCLEOTIDE SEQUENCE [LARGE SCALE GENOMIC DNA]</scope>
    <source>
        <strain evidence="4 5">22</strain>
    </source>
</reference>
<dbReference type="AlphaFoldDB" id="A0A947D4Q5"/>
<protein>
    <recommendedName>
        <fullName evidence="2">3-carboxy-cis,cis-muconate cycloisomerase</fullName>
        <ecNumber evidence="2">5.5.1.2</ecNumber>
    </recommendedName>
</protein>
<keyword evidence="5" id="KW-1185">Reference proteome</keyword>
<dbReference type="Pfam" id="PF00206">
    <property type="entry name" value="Lyase_1"/>
    <property type="match status" value="1"/>
</dbReference>
<dbReference type="SUPFAM" id="SSF48557">
    <property type="entry name" value="L-aspartase-like"/>
    <property type="match status" value="1"/>
</dbReference>
<dbReference type="Proteomes" id="UP000766595">
    <property type="component" value="Unassembled WGS sequence"/>
</dbReference>
<evidence type="ECO:0000313" key="5">
    <source>
        <dbReference type="Proteomes" id="UP000766595"/>
    </source>
</evidence>
<dbReference type="Gene3D" id="1.20.200.10">
    <property type="entry name" value="Fumarase/aspartase (Central domain)"/>
    <property type="match status" value="1"/>
</dbReference>
<dbReference type="EC" id="5.5.1.2" evidence="2"/>
<dbReference type="PRINTS" id="PR00145">
    <property type="entry name" value="ARGSUCLYASE"/>
</dbReference>
<dbReference type="EMBL" id="JAHHZF010000001">
    <property type="protein sequence ID" value="MBT9288147.1"/>
    <property type="molecule type" value="Genomic_DNA"/>
</dbReference>
<evidence type="ECO:0000313" key="4">
    <source>
        <dbReference type="EMBL" id="MBT9288147.1"/>
    </source>
</evidence>
<evidence type="ECO:0000256" key="2">
    <source>
        <dbReference type="NCBIfam" id="TIGR02426"/>
    </source>
</evidence>
<organism evidence="4 5">
    <name type="scientific">Prosthecodimorpha staleyi</name>
    <dbReference type="NCBI Taxonomy" id="2840188"/>
    <lineage>
        <taxon>Bacteria</taxon>
        <taxon>Pseudomonadati</taxon>
        <taxon>Pseudomonadota</taxon>
        <taxon>Alphaproteobacteria</taxon>
        <taxon>Hyphomicrobiales</taxon>
        <taxon>Ancalomicrobiaceae</taxon>
        <taxon>Prosthecodimorpha</taxon>
    </lineage>
</organism>
<name>A0A947D4Q5_9HYPH</name>
<dbReference type="RefSeq" id="WP_261966836.1">
    <property type="nucleotide sequence ID" value="NZ_JAHHZF010000001.1"/>
</dbReference>
<dbReference type="CDD" id="cd01597">
    <property type="entry name" value="pCLME"/>
    <property type="match status" value="1"/>
</dbReference>